<dbReference type="AlphaFoldDB" id="A0A7W4V696"/>
<accession>A0A7W4V696</accession>
<reference evidence="1 2" key="1">
    <citation type="submission" date="2020-08" db="EMBL/GenBank/DDBJ databases">
        <title>Genomic Encyclopedia of Type Strains, Phase IV (KMG-V): Genome sequencing to study the core and pangenomes of soil and plant-associated prokaryotes.</title>
        <authorList>
            <person name="Whitman W."/>
        </authorList>
    </citation>
    <scope>NUCLEOTIDE SEQUENCE [LARGE SCALE GENOMIC DNA]</scope>
    <source>
        <strain evidence="1 2">SLV-2362</strain>
    </source>
</reference>
<gene>
    <name evidence="1" type="ORF">FHX61_000426</name>
</gene>
<name>A0A7W4V696_9BURK</name>
<evidence type="ECO:0000313" key="2">
    <source>
        <dbReference type="Proteomes" id="UP000578036"/>
    </source>
</evidence>
<comment type="caution">
    <text evidence="1">The sequence shown here is derived from an EMBL/GenBank/DDBJ whole genome shotgun (WGS) entry which is preliminary data.</text>
</comment>
<organism evidence="1 2">
    <name type="scientific">Cupriavidus alkaliphilus</name>
    <dbReference type="NCBI Taxonomy" id="942866"/>
    <lineage>
        <taxon>Bacteria</taxon>
        <taxon>Pseudomonadati</taxon>
        <taxon>Pseudomonadota</taxon>
        <taxon>Betaproteobacteria</taxon>
        <taxon>Burkholderiales</taxon>
        <taxon>Burkholderiaceae</taxon>
        <taxon>Cupriavidus</taxon>
    </lineage>
</organism>
<sequence length="318" mass="35962">MDYSAFKARAVVDWIDIEITTEVPTQQQWIQDDLRRILNLPDSAKEIWVEPVNPGPGGASCAFRIRLHDAPANSYSELERIMGALAKRKPFAAPSQVRAIEIAVDFYAKGQANELNLIRLTKRLQTSIIARGNPRQFDPSTRLNVYLTDRPGANEINPALSLRIGNKGDDISWQVYFKRTDKGGVPLPSGDQRARAEFTLQGAALAESGLTELASLKGYRFEQLSGHLRFGNLKRLDRIVEDMNPFAAYAVRRLWESHNGSVTAWPLGWRAYRLDRQKGLPRKAVDRKQTSHAEADYDLNRRVRRTLSELSGKFFAQN</sequence>
<protein>
    <submittedName>
        <fullName evidence="1">Uncharacterized protein</fullName>
    </submittedName>
</protein>
<evidence type="ECO:0000313" key="1">
    <source>
        <dbReference type="EMBL" id="MBB3005810.1"/>
    </source>
</evidence>
<dbReference type="RefSeq" id="WP_183298468.1">
    <property type="nucleotide sequence ID" value="NZ_JACHWF010000001.1"/>
</dbReference>
<dbReference type="Proteomes" id="UP000578036">
    <property type="component" value="Unassembled WGS sequence"/>
</dbReference>
<keyword evidence="2" id="KW-1185">Reference proteome</keyword>
<dbReference type="EMBL" id="JACHWF010000001">
    <property type="protein sequence ID" value="MBB3005810.1"/>
    <property type="molecule type" value="Genomic_DNA"/>
</dbReference>
<proteinExistence type="predicted"/>